<evidence type="ECO:0000313" key="4">
    <source>
        <dbReference type="Proteomes" id="UP001141327"/>
    </source>
</evidence>
<keyword evidence="3" id="KW-0436">Ligase</keyword>
<evidence type="ECO:0000259" key="2">
    <source>
        <dbReference type="Pfam" id="PF09511"/>
    </source>
</evidence>
<dbReference type="Pfam" id="PF09511">
    <property type="entry name" value="RNA_lig_T4_1"/>
    <property type="match status" value="1"/>
</dbReference>
<dbReference type="EMBL" id="JAPMOS010000004">
    <property type="protein sequence ID" value="KAJ4462072.1"/>
    <property type="molecule type" value="Genomic_DNA"/>
</dbReference>
<protein>
    <submittedName>
        <fullName evidence="3">RNA ligase, T4 RnlA family</fullName>
    </submittedName>
</protein>
<keyword evidence="4" id="KW-1185">Reference proteome</keyword>
<dbReference type="InterPro" id="IPR019039">
    <property type="entry name" value="T4-Rnl1-like_N"/>
</dbReference>
<sequence length="493" mass="54724">MLALQRLAEGKSFAEYKTMLMSAPYFLTIRESSTLPIFLAMYTMGMSDMSLEAVGEARGIILEKETYRPVCVPFFKFFNYGEKYSSADQIDWENATAQEKIDGSLMKMFHYQGEWRVATNGMCDAREANAWKNITYYDAFLECASMSVEGGLEGLVAQLDPEYTYMFELVHPARPVVIKYEEPRLVLLGQRHNGTLAEVVPHLRGISVPQLTRVTSLQECIDRAQAMGTNEEGYVVCDTHFRRIKAPSPCPGAPQVKNPKYIEMAHMTNRQGHPPEETAICIMAKGEQDEYLATFPFYKQHFDRVDARLGRTARILLEGWASINGALLAEAAPASAGAAGPVMVDARLYRKNFVVRARQWCEQTIRPLAPSLGADFFNMQTLLLTAATAPPRAPEPEAAEPEAAEAVPVPASAAAASAPAKKPRRVKQQIEVVTQVEAARLAPTAFCELQVRRLLMDRFEPVHLLDKLLPLPDPQPDDALSPPTTAAEPPVDE</sequence>
<feature type="region of interest" description="Disordered" evidence="1">
    <location>
        <begin position="389"/>
        <end position="425"/>
    </location>
</feature>
<name>A0ABQ8USG6_9EUKA</name>
<comment type="caution">
    <text evidence="3">The sequence shown here is derived from an EMBL/GenBank/DDBJ whole genome shotgun (WGS) entry which is preliminary data.</text>
</comment>
<feature type="domain" description="T4 RNA ligase 1-like N-terminal" evidence="2">
    <location>
        <begin position="56"/>
        <end position="240"/>
    </location>
</feature>
<gene>
    <name evidence="3" type="ORF">PAPYR_1243</name>
</gene>
<organism evidence="3 4">
    <name type="scientific">Paratrimastix pyriformis</name>
    <dbReference type="NCBI Taxonomy" id="342808"/>
    <lineage>
        <taxon>Eukaryota</taxon>
        <taxon>Metamonada</taxon>
        <taxon>Preaxostyla</taxon>
        <taxon>Paratrimastigidae</taxon>
        <taxon>Paratrimastix</taxon>
    </lineage>
</organism>
<dbReference type="Proteomes" id="UP001141327">
    <property type="component" value="Unassembled WGS sequence"/>
</dbReference>
<evidence type="ECO:0000256" key="1">
    <source>
        <dbReference type="SAM" id="MobiDB-lite"/>
    </source>
</evidence>
<evidence type="ECO:0000313" key="3">
    <source>
        <dbReference type="EMBL" id="KAJ4462072.1"/>
    </source>
</evidence>
<accession>A0ABQ8USG6</accession>
<feature type="compositionally biased region" description="Low complexity" evidence="1">
    <location>
        <begin position="404"/>
        <end position="420"/>
    </location>
</feature>
<reference evidence="3" key="1">
    <citation type="journal article" date="2022" name="bioRxiv">
        <title>Genomics of Preaxostyla Flagellates Illuminates Evolutionary Transitions and the Path Towards Mitochondrial Loss.</title>
        <authorList>
            <person name="Novak L.V.F."/>
            <person name="Treitli S.C."/>
            <person name="Pyrih J."/>
            <person name="Halakuc P."/>
            <person name="Pipaliya S.V."/>
            <person name="Vacek V."/>
            <person name="Brzon O."/>
            <person name="Soukal P."/>
            <person name="Eme L."/>
            <person name="Dacks J.B."/>
            <person name="Karnkowska A."/>
            <person name="Elias M."/>
            <person name="Hampl V."/>
        </authorList>
    </citation>
    <scope>NUCLEOTIDE SEQUENCE</scope>
    <source>
        <strain evidence="3">RCP-MX</strain>
    </source>
</reference>
<proteinExistence type="predicted"/>
<dbReference type="GO" id="GO:0016874">
    <property type="term" value="F:ligase activity"/>
    <property type="evidence" value="ECO:0007669"/>
    <property type="project" value="UniProtKB-KW"/>
</dbReference>
<feature type="region of interest" description="Disordered" evidence="1">
    <location>
        <begin position="469"/>
        <end position="493"/>
    </location>
</feature>